<dbReference type="EMBL" id="JBDIME010000002">
    <property type="protein sequence ID" value="MEN2788736.1"/>
    <property type="molecule type" value="Genomic_DNA"/>
</dbReference>
<dbReference type="RefSeq" id="WP_343890748.1">
    <property type="nucleotide sequence ID" value="NZ_BAAAEH010000035.1"/>
</dbReference>
<evidence type="ECO:0000313" key="3">
    <source>
        <dbReference type="Proteomes" id="UP001419910"/>
    </source>
</evidence>
<accession>A0ABU9XYW2</accession>
<feature type="transmembrane region" description="Helical" evidence="1">
    <location>
        <begin position="27"/>
        <end position="48"/>
    </location>
</feature>
<gene>
    <name evidence="2" type="ORF">ABC974_03790</name>
</gene>
<evidence type="ECO:0000313" key="2">
    <source>
        <dbReference type="EMBL" id="MEN2788736.1"/>
    </source>
</evidence>
<reference evidence="2 3" key="1">
    <citation type="submission" date="2024-05" db="EMBL/GenBank/DDBJ databases">
        <authorList>
            <person name="Liu Q."/>
            <person name="Xin Y.-H."/>
        </authorList>
    </citation>
    <scope>NUCLEOTIDE SEQUENCE [LARGE SCALE GENOMIC DNA]</scope>
    <source>
        <strain evidence="2 3">CGMCC 1.10181</strain>
    </source>
</reference>
<keyword evidence="1" id="KW-1133">Transmembrane helix</keyword>
<evidence type="ECO:0008006" key="4">
    <source>
        <dbReference type="Google" id="ProtNLM"/>
    </source>
</evidence>
<feature type="transmembrane region" description="Helical" evidence="1">
    <location>
        <begin position="54"/>
        <end position="74"/>
    </location>
</feature>
<sequence length="85" mass="9541">MIQPPDLNDPAQRAAYRRELQGVARPIRYTGISFALLGVALALIRRQWFPDLPIVIPIAALGFGMLNMVAGIVLRTRYHQARMRG</sequence>
<keyword evidence="1" id="KW-0812">Transmembrane</keyword>
<keyword evidence="3" id="KW-1185">Reference proteome</keyword>
<keyword evidence="1" id="KW-0472">Membrane</keyword>
<organism evidence="2 3">
    <name type="scientific">Sphingomonas oligophenolica</name>
    <dbReference type="NCBI Taxonomy" id="301154"/>
    <lineage>
        <taxon>Bacteria</taxon>
        <taxon>Pseudomonadati</taxon>
        <taxon>Pseudomonadota</taxon>
        <taxon>Alphaproteobacteria</taxon>
        <taxon>Sphingomonadales</taxon>
        <taxon>Sphingomonadaceae</taxon>
        <taxon>Sphingomonas</taxon>
    </lineage>
</organism>
<evidence type="ECO:0000256" key="1">
    <source>
        <dbReference type="SAM" id="Phobius"/>
    </source>
</evidence>
<dbReference type="Proteomes" id="UP001419910">
    <property type="component" value="Unassembled WGS sequence"/>
</dbReference>
<comment type="caution">
    <text evidence="2">The sequence shown here is derived from an EMBL/GenBank/DDBJ whole genome shotgun (WGS) entry which is preliminary data.</text>
</comment>
<proteinExistence type="predicted"/>
<name>A0ABU9XYW2_9SPHN</name>
<protein>
    <recommendedName>
        <fullName evidence="4">DUF202 domain-containing protein</fullName>
    </recommendedName>
</protein>